<evidence type="ECO:0000313" key="2">
    <source>
        <dbReference type="Proteomes" id="UP000695022"/>
    </source>
</evidence>
<evidence type="ECO:0000313" key="3">
    <source>
        <dbReference type="RefSeq" id="XP_014679780.1"/>
    </source>
</evidence>
<name>A0ABM1F5Q9_PRICU</name>
<dbReference type="RefSeq" id="XP_014679780.1">
    <property type="nucleotide sequence ID" value="XM_014824294.1"/>
</dbReference>
<sequence>MTGAAPSGTNASESPAKRKSVRSPTAKGEERNKRASERRTPVVAATMPKKTDAGSRGRSRLDSGSIEWQRVAGSLEELIDWVRLRQLTLNHEKPVKGDGEAVEQQVTTHKAIMQVARREAPPGDANPRHRAALRRRPRLVLPSPRRR</sequence>
<proteinExistence type="predicted"/>
<keyword evidence="2" id="KW-1185">Reference proteome</keyword>
<reference evidence="3" key="1">
    <citation type="submission" date="2025-08" db="UniProtKB">
        <authorList>
            <consortium name="RefSeq"/>
        </authorList>
    </citation>
    <scope>IDENTIFICATION</scope>
</reference>
<feature type="compositionally biased region" description="Basic and acidic residues" evidence="1">
    <location>
        <begin position="49"/>
        <end position="61"/>
    </location>
</feature>
<feature type="region of interest" description="Disordered" evidence="1">
    <location>
        <begin position="114"/>
        <end position="147"/>
    </location>
</feature>
<feature type="compositionally biased region" description="Basic residues" evidence="1">
    <location>
        <begin position="128"/>
        <end position="147"/>
    </location>
</feature>
<gene>
    <name evidence="3" type="primary">LOC106819694</name>
</gene>
<dbReference type="SUPFAM" id="SSF46966">
    <property type="entry name" value="Spectrin repeat"/>
    <property type="match status" value="1"/>
</dbReference>
<feature type="region of interest" description="Disordered" evidence="1">
    <location>
        <begin position="1"/>
        <end position="65"/>
    </location>
</feature>
<protein>
    <submittedName>
        <fullName evidence="3">Uncharacterized protein LOC106819694</fullName>
    </submittedName>
</protein>
<dbReference type="Proteomes" id="UP000695022">
    <property type="component" value="Unplaced"/>
</dbReference>
<feature type="compositionally biased region" description="Basic and acidic residues" evidence="1">
    <location>
        <begin position="27"/>
        <end position="40"/>
    </location>
</feature>
<accession>A0ABM1F5Q9</accession>
<organism evidence="2 3">
    <name type="scientific">Priapulus caudatus</name>
    <name type="common">Priapulid worm</name>
    <dbReference type="NCBI Taxonomy" id="37621"/>
    <lineage>
        <taxon>Eukaryota</taxon>
        <taxon>Metazoa</taxon>
        <taxon>Ecdysozoa</taxon>
        <taxon>Scalidophora</taxon>
        <taxon>Priapulida</taxon>
        <taxon>Priapulimorpha</taxon>
        <taxon>Priapulimorphida</taxon>
        <taxon>Priapulidae</taxon>
        <taxon>Priapulus</taxon>
    </lineage>
</organism>
<evidence type="ECO:0000256" key="1">
    <source>
        <dbReference type="SAM" id="MobiDB-lite"/>
    </source>
</evidence>
<dbReference type="GeneID" id="106819694"/>